<comment type="caution">
    <text evidence="1">The sequence shown here is derived from an EMBL/GenBank/DDBJ whole genome shotgun (WGS) entry which is preliminary data.</text>
</comment>
<evidence type="ECO:0000313" key="1">
    <source>
        <dbReference type="EMBL" id="MCH3853922.1"/>
    </source>
</evidence>
<dbReference type="Proteomes" id="UP001199644">
    <property type="component" value="Unassembled WGS sequence"/>
</dbReference>
<reference evidence="1" key="1">
    <citation type="submission" date="2021-12" db="EMBL/GenBank/DDBJ databases">
        <title>Prevalence of phenicol resistance gene fexA in Campylobacter isolated from poultry supply chain.</title>
        <authorList>
            <person name="Tang B."/>
            <person name="Zheng X."/>
            <person name="Lin J."/>
            <person name="Lin R."/>
            <person name="Yang H."/>
            <person name="Shen Z."/>
            <person name="Xia F."/>
        </authorList>
    </citation>
    <scope>NUCLEOTIDE SEQUENCE</scope>
    <source>
        <strain evidence="1">CJHN2011004</strain>
    </source>
</reference>
<organism evidence="1 2">
    <name type="scientific">Campylobacter jejuni</name>
    <dbReference type="NCBI Taxonomy" id="197"/>
    <lineage>
        <taxon>Bacteria</taxon>
        <taxon>Pseudomonadati</taxon>
        <taxon>Campylobacterota</taxon>
        <taxon>Epsilonproteobacteria</taxon>
        <taxon>Campylobacterales</taxon>
        <taxon>Campylobacteraceae</taxon>
        <taxon>Campylobacter</taxon>
    </lineage>
</organism>
<dbReference type="EMBL" id="JAJUOL010001410">
    <property type="protein sequence ID" value="MCH3853922.1"/>
    <property type="molecule type" value="Genomic_DNA"/>
</dbReference>
<accession>A0AAW5EIJ4</accession>
<sequence length="68" mass="7619">KKFKALVVQNDGICIAKLDDEIKGADIILYDTRVNLLESVEVQILEADIIMAKIYAKITQRLGKESNV</sequence>
<name>A0AAW5EIJ4_CAMJU</name>
<protein>
    <submittedName>
        <fullName evidence="1">Ribonuclease R</fullName>
    </submittedName>
</protein>
<feature type="non-terminal residue" evidence="1">
    <location>
        <position position="1"/>
    </location>
</feature>
<proteinExistence type="predicted"/>
<dbReference type="AlphaFoldDB" id="A0AAW5EIJ4"/>
<gene>
    <name evidence="1" type="ORF">LZC39_17715</name>
</gene>
<evidence type="ECO:0000313" key="2">
    <source>
        <dbReference type="Proteomes" id="UP001199644"/>
    </source>
</evidence>